<keyword evidence="3 7" id="KW-1133">Transmembrane helix</keyword>
<dbReference type="PANTHER" id="PTHR17615:SF9">
    <property type="entry name" value="PROTEIN FAM189A1"/>
    <property type="match status" value="1"/>
</dbReference>
<dbReference type="RefSeq" id="XP_031566461.1">
    <property type="nucleotide sequence ID" value="XM_031710601.1"/>
</dbReference>
<feature type="compositionally biased region" description="Basic residues" evidence="6">
    <location>
        <begin position="1207"/>
        <end position="1218"/>
    </location>
</feature>
<keyword evidence="2 7" id="KW-0812">Transmembrane</keyword>
<evidence type="ECO:0000256" key="6">
    <source>
        <dbReference type="SAM" id="MobiDB-lite"/>
    </source>
</evidence>
<evidence type="ECO:0000256" key="5">
    <source>
        <dbReference type="ARBA" id="ARBA00034309"/>
    </source>
</evidence>
<protein>
    <submittedName>
        <fullName evidence="9">Uncharacterized protein LOC116301527</fullName>
    </submittedName>
</protein>
<feature type="transmembrane region" description="Helical" evidence="7">
    <location>
        <begin position="77"/>
        <end position="99"/>
    </location>
</feature>
<feature type="compositionally biased region" description="Low complexity" evidence="6">
    <location>
        <begin position="509"/>
        <end position="523"/>
    </location>
</feature>
<dbReference type="KEGG" id="aten:116301527"/>
<evidence type="ECO:0000256" key="2">
    <source>
        <dbReference type="ARBA" id="ARBA00022692"/>
    </source>
</evidence>
<keyword evidence="8" id="KW-1185">Reference proteome</keyword>
<feature type="compositionally biased region" description="Polar residues" evidence="6">
    <location>
        <begin position="1261"/>
        <end position="1279"/>
    </location>
</feature>
<dbReference type="InterPro" id="IPR030431">
    <property type="entry name" value="ENTREP1-3"/>
</dbReference>
<evidence type="ECO:0000256" key="1">
    <source>
        <dbReference type="ARBA" id="ARBA00004141"/>
    </source>
</evidence>
<feature type="region of interest" description="Disordered" evidence="6">
    <location>
        <begin position="1261"/>
        <end position="1323"/>
    </location>
</feature>
<proteinExistence type="inferred from homology"/>
<feature type="compositionally biased region" description="Low complexity" evidence="6">
    <location>
        <begin position="530"/>
        <end position="540"/>
    </location>
</feature>
<feature type="transmembrane region" description="Helical" evidence="7">
    <location>
        <begin position="20"/>
        <end position="42"/>
    </location>
</feature>
<dbReference type="GeneID" id="116301527"/>
<feature type="compositionally biased region" description="Polar residues" evidence="6">
    <location>
        <begin position="358"/>
        <end position="370"/>
    </location>
</feature>
<dbReference type="Proteomes" id="UP000515163">
    <property type="component" value="Unplaced"/>
</dbReference>
<reference evidence="9" key="1">
    <citation type="submission" date="2025-08" db="UniProtKB">
        <authorList>
            <consortium name="RefSeq"/>
        </authorList>
    </citation>
    <scope>IDENTIFICATION</scope>
    <source>
        <tissue evidence="9">Tentacle</tissue>
    </source>
</reference>
<feature type="region of interest" description="Disordered" evidence="6">
    <location>
        <begin position="501"/>
        <end position="540"/>
    </location>
</feature>
<sequence>MPTEDVAYQQRLRIRRTTLGFGVIQVILGLALTALSFTAFVLSESEKIRNACPYWAGFTVLCSGGVGIFAWRHSTVLSMGLFTFFSAVCVVLHMIGTILTGEVGGLLKSIILCQQNIINQSCMCCDSIMTCKQNIPSYKFEGVEDCSILTGLLKELLYSLCVLNIFGSLVCFIATILGCTSVARQAGRDQPLFRRRLSAPSDSHEQSQYSWLHYSTDLNMLPSYAPPIYRSVDNFQDCGATPYIVPPPVYDPTDLPPPYSSGNVSLSSSGFSLYVQGEGRNGLGRGRECNSSIVVQEVVSSNSENQFQQRIYSENRGRPGNAVRPGNPVRITSAILTRNGVLEFRSNRSSNHGDRTADQSLNSSRASLQSEARRPLNIIGQQIEGIAQRLETRVFQRYEKAEECKEVDESVKKLDPIQDQTLTSQNYKWKYRSKKNINGIQRHLSNVEQSTEIIRFEDRDDDNERNPVSNEANNVNSNLISKGTCKMDNDVVGERQVNSSLSAFEEEPSSNSNSDSGLGDDMSPLCQSVNLSSDNTDSNSLNIMDTDKCQGDYISCNERSRFDASDTNLDIDVHCEEGNCNTTMQDVNTLTAISEDMLVGDHDKGNFEQSFLRGAACSIESGTSNAMFESSLDDEFEGAPSSVFGISNGLEPLRQFFHQVPLARLSETPSSTGQESEEFIPYRDCKKSENQELNLSEERRHGQFITGDTSCLRSIPKEANHQHMMPNHASHQLMPSDASHQIIPSDASHHQSVLNAKQQYMLIASNKDHQMLPSDVNHHRLTPSDASHQGLLSNDAKRQYKLLQLDMTHHPSMSSDVEHCQSISDDAASQLRFQFDHNIMKQDASSTGLLLSIDDASDLHSSCHGIPFLVSKVSRRHGPENAAGMSCMGYRLLENEVSAECCKDKYCEPDIKLQSLREKDKNDSELTAKESVRIDWNHNGKTDEEIALNRNNMLACPGKQEKSNYERKKEDKHFSSMSRNRSSDDTEEVIHFTDDFKSSNDINRIGLPVAEVDANLEAWEQLSQYLEQQPASSIHDTLPKEDSHQLESSMSSGRSSVDCDCDHAPNEIPCDSLETNFAETLSDSGSEHVPQILLDNKPLARSDTCIVMETNYLKPREKIRTCSDPEVKGLGITGGEFQTHRKRNRGRLFYDNCMGMAPPNIELPVEIRHQGLGYCPDESKVQNKNTGNGEQKLKQKTEGNVNNLVKNKPKAQRCRHRNKESSRRNKDDLLKKEKALMKSIKSRNEMSRSFVHLYRAKKLTQSGKDSKSFCSPGSEVKQNASKKRKVVQRVQGELGNSGLVSSVEYLEKDSGTGQDSEGKETFV</sequence>
<dbReference type="GO" id="GO:0016020">
    <property type="term" value="C:membrane"/>
    <property type="evidence" value="ECO:0007669"/>
    <property type="project" value="UniProtKB-SubCell"/>
</dbReference>
<dbReference type="InterPro" id="IPR007237">
    <property type="entry name" value="CD20-like"/>
</dbReference>
<dbReference type="PANTHER" id="PTHR17615">
    <property type="entry name" value="PROTEIN FAM189A"/>
    <property type="match status" value="1"/>
</dbReference>
<feature type="compositionally biased region" description="Basic and acidic residues" evidence="6">
    <location>
        <begin position="959"/>
        <end position="974"/>
    </location>
</feature>
<feature type="transmembrane region" description="Helical" evidence="7">
    <location>
        <begin position="54"/>
        <end position="71"/>
    </location>
</feature>
<comment type="similarity">
    <text evidence="5">Belongs to the ENTREP family.</text>
</comment>
<feature type="region of interest" description="Disordered" evidence="6">
    <location>
        <begin position="344"/>
        <end position="373"/>
    </location>
</feature>
<feature type="region of interest" description="Disordered" evidence="6">
    <location>
        <begin position="959"/>
        <end position="986"/>
    </location>
</feature>
<feature type="compositionally biased region" description="Basic and acidic residues" evidence="6">
    <location>
        <begin position="456"/>
        <end position="465"/>
    </location>
</feature>
<accession>A0A6P8IHY1</accession>
<dbReference type="OrthoDB" id="10036151at2759"/>
<dbReference type="InParanoid" id="A0A6P8IHY1"/>
<organism evidence="8 9">
    <name type="scientific">Actinia tenebrosa</name>
    <name type="common">Australian red waratah sea anemone</name>
    <dbReference type="NCBI Taxonomy" id="6105"/>
    <lineage>
        <taxon>Eukaryota</taxon>
        <taxon>Metazoa</taxon>
        <taxon>Cnidaria</taxon>
        <taxon>Anthozoa</taxon>
        <taxon>Hexacorallia</taxon>
        <taxon>Actiniaria</taxon>
        <taxon>Actiniidae</taxon>
        <taxon>Actinia</taxon>
    </lineage>
</organism>
<feature type="region of interest" description="Disordered" evidence="6">
    <location>
        <begin position="456"/>
        <end position="483"/>
    </location>
</feature>
<name>A0A6P8IHY1_ACTTE</name>
<feature type="region of interest" description="Disordered" evidence="6">
    <location>
        <begin position="1179"/>
        <end position="1230"/>
    </location>
</feature>
<evidence type="ECO:0000313" key="8">
    <source>
        <dbReference type="Proteomes" id="UP000515163"/>
    </source>
</evidence>
<dbReference type="Pfam" id="PF04103">
    <property type="entry name" value="CD20"/>
    <property type="match status" value="1"/>
</dbReference>
<feature type="compositionally biased region" description="Polar residues" evidence="6">
    <location>
        <begin position="467"/>
        <end position="481"/>
    </location>
</feature>
<keyword evidence="4 7" id="KW-0472">Membrane</keyword>
<comment type="subcellular location">
    <subcellularLocation>
        <location evidence="1">Membrane</location>
        <topology evidence="1">Multi-pass membrane protein</topology>
    </subcellularLocation>
</comment>
<feature type="compositionally biased region" description="Basic and acidic residues" evidence="6">
    <location>
        <begin position="1219"/>
        <end position="1230"/>
    </location>
</feature>
<evidence type="ECO:0000256" key="4">
    <source>
        <dbReference type="ARBA" id="ARBA00023136"/>
    </source>
</evidence>
<evidence type="ECO:0000313" key="9">
    <source>
        <dbReference type="RefSeq" id="XP_031566461.1"/>
    </source>
</evidence>
<feature type="region of interest" description="Disordered" evidence="6">
    <location>
        <begin position="1030"/>
        <end position="1051"/>
    </location>
</feature>
<feature type="compositionally biased region" description="Basic and acidic residues" evidence="6">
    <location>
        <begin position="1305"/>
        <end position="1323"/>
    </location>
</feature>
<gene>
    <name evidence="9" type="primary">LOC116301527</name>
</gene>
<evidence type="ECO:0000256" key="7">
    <source>
        <dbReference type="SAM" id="Phobius"/>
    </source>
</evidence>
<evidence type="ECO:0000256" key="3">
    <source>
        <dbReference type="ARBA" id="ARBA00022989"/>
    </source>
</evidence>